<reference evidence="8 9" key="1">
    <citation type="submission" date="2018-06" db="EMBL/GenBank/DDBJ databases">
        <title>Comparative genomics reveals the genomic features of Rhizophagus irregularis, R. cerebriforme, R. diaphanum and Gigaspora rosea, and their symbiotic lifestyle signature.</title>
        <authorList>
            <person name="Morin E."/>
            <person name="San Clemente H."/>
            <person name="Chen E.C.H."/>
            <person name="De La Providencia I."/>
            <person name="Hainaut M."/>
            <person name="Kuo A."/>
            <person name="Kohler A."/>
            <person name="Murat C."/>
            <person name="Tang N."/>
            <person name="Roy S."/>
            <person name="Loubradou J."/>
            <person name="Henrissat B."/>
            <person name="Grigoriev I.V."/>
            <person name="Corradi N."/>
            <person name="Roux C."/>
            <person name="Martin F.M."/>
        </authorList>
    </citation>
    <scope>NUCLEOTIDE SEQUENCE [LARGE SCALE GENOMIC DNA]</scope>
    <source>
        <strain evidence="8 9">DAOM 227022</strain>
    </source>
</reference>
<dbReference type="GO" id="GO:0000166">
    <property type="term" value="F:nucleotide binding"/>
    <property type="evidence" value="ECO:0007669"/>
    <property type="project" value="InterPro"/>
</dbReference>
<dbReference type="SUPFAM" id="SSF53098">
    <property type="entry name" value="Ribonuclease H-like"/>
    <property type="match status" value="1"/>
</dbReference>
<evidence type="ECO:0000313" key="8">
    <source>
        <dbReference type="EMBL" id="RIA96631.1"/>
    </source>
</evidence>
<dbReference type="EMBL" id="QKYT01000042">
    <property type="protein sequence ID" value="RIA96631.1"/>
    <property type="molecule type" value="Genomic_DNA"/>
</dbReference>
<evidence type="ECO:0000259" key="7">
    <source>
        <dbReference type="Pfam" id="PF00136"/>
    </source>
</evidence>
<proteinExistence type="predicted"/>
<evidence type="ECO:0000256" key="5">
    <source>
        <dbReference type="ARBA" id="ARBA00023125"/>
    </source>
</evidence>
<accession>A0A397TNM3</accession>
<dbReference type="InterPro" id="IPR050240">
    <property type="entry name" value="DNA_pol_type-B"/>
</dbReference>
<dbReference type="Pfam" id="PF00136">
    <property type="entry name" value="DNA_pol_B"/>
    <property type="match status" value="1"/>
</dbReference>
<evidence type="ECO:0000256" key="3">
    <source>
        <dbReference type="ARBA" id="ARBA00022695"/>
    </source>
</evidence>
<dbReference type="InterPro" id="IPR023211">
    <property type="entry name" value="DNA_pol_palm_dom_sf"/>
</dbReference>
<dbReference type="STRING" id="658196.A0A397TNM3"/>
<evidence type="ECO:0000256" key="6">
    <source>
        <dbReference type="ARBA" id="ARBA00049244"/>
    </source>
</evidence>
<dbReference type="GO" id="GO:0003677">
    <property type="term" value="F:DNA binding"/>
    <property type="evidence" value="ECO:0007669"/>
    <property type="project" value="UniProtKB-KW"/>
</dbReference>
<dbReference type="Gene3D" id="3.90.1600.10">
    <property type="entry name" value="Palm domain of DNA polymerase"/>
    <property type="match status" value="1"/>
</dbReference>
<dbReference type="InterPro" id="IPR043502">
    <property type="entry name" value="DNA/RNA_pol_sf"/>
</dbReference>
<dbReference type="GO" id="GO:0006261">
    <property type="term" value="P:DNA-templated DNA replication"/>
    <property type="evidence" value="ECO:0007669"/>
    <property type="project" value="TreeGrafter"/>
</dbReference>
<comment type="catalytic activity">
    <reaction evidence="6">
        <text>DNA(n) + a 2'-deoxyribonucleoside 5'-triphosphate = DNA(n+1) + diphosphate</text>
        <dbReference type="Rhea" id="RHEA:22508"/>
        <dbReference type="Rhea" id="RHEA-COMP:17339"/>
        <dbReference type="Rhea" id="RHEA-COMP:17340"/>
        <dbReference type="ChEBI" id="CHEBI:33019"/>
        <dbReference type="ChEBI" id="CHEBI:61560"/>
        <dbReference type="ChEBI" id="CHEBI:173112"/>
        <dbReference type="EC" id="2.7.7.7"/>
    </reaction>
</comment>
<keyword evidence="2" id="KW-0808">Transferase</keyword>
<evidence type="ECO:0000256" key="1">
    <source>
        <dbReference type="ARBA" id="ARBA00012417"/>
    </source>
</evidence>
<dbReference type="GO" id="GO:0003887">
    <property type="term" value="F:DNA-directed DNA polymerase activity"/>
    <property type="evidence" value="ECO:0007669"/>
    <property type="project" value="UniProtKB-KW"/>
</dbReference>
<gene>
    <name evidence="8" type="ORF">C1645_815172</name>
</gene>
<evidence type="ECO:0000256" key="4">
    <source>
        <dbReference type="ARBA" id="ARBA00022932"/>
    </source>
</evidence>
<comment type="caution">
    <text evidence="8">The sequence shown here is derived from an EMBL/GenBank/DDBJ whole genome shotgun (WGS) entry which is preliminary data.</text>
</comment>
<organism evidence="8 9">
    <name type="scientific">Glomus cerebriforme</name>
    <dbReference type="NCBI Taxonomy" id="658196"/>
    <lineage>
        <taxon>Eukaryota</taxon>
        <taxon>Fungi</taxon>
        <taxon>Fungi incertae sedis</taxon>
        <taxon>Mucoromycota</taxon>
        <taxon>Glomeromycotina</taxon>
        <taxon>Glomeromycetes</taxon>
        <taxon>Glomerales</taxon>
        <taxon>Glomeraceae</taxon>
        <taxon>Glomus</taxon>
    </lineage>
</organism>
<keyword evidence="9" id="KW-1185">Reference proteome</keyword>
<dbReference type="AlphaFoldDB" id="A0A397TNM3"/>
<evidence type="ECO:0000313" key="9">
    <source>
        <dbReference type="Proteomes" id="UP000265703"/>
    </source>
</evidence>
<dbReference type="OrthoDB" id="2411376at2759"/>
<dbReference type="EC" id="2.7.7.7" evidence="1"/>
<feature type="domain" description="DNA-directed DNA polymerase family B multifunctional" evidence="7">
    <location>
        <begin position="259"/>
        <end position="340"/>
    </location>
</feature>
<protein>
    <recommendedName>
        <fullName evidence="1">DNA-directed DNA polymerase</fullName>
        <ecNumber evidence="1">2.7.7.7</ecNumber>
    </recommendedName>
</protein>
<dbReference type="InterPro" id="IPR036397">
    <property type="entry name" value="RNaseH_sf"/>
</dbReference>
<dbReference type="PANTHER" id="PTHR10322">
    <property type="entry name" value="DNA POLYMERASE CATALYTIC SUBUNIT"/>
    <property type="match status" value="1"/>
</dbReference>
<keyword evidence="3" id="KW-0548">Nucleotidyltransferase</keyword>
<name>A0A397TNM3_9GLOM</name>
<evidence type="ECO:0000256" key="2">
    <source>
        <dbReference type="ARBA" id="ARBA00022679"/>
    </source>
</evidence>
<keyword evidence="4" id="KW-0239">DNA-directed DNA polymerase</keyword>
<dbReference type="PANTHER" id="PTHR10322:SF23">
    <property type="entry name" value="DNA POLYMERASE DELTA CATALYTIC SUBUNIT"/>
    <property type="match status" value="1"/>
</dbReference>
<dbReference type="Gene3D" id="3.30.420.10">
    <property type="entry name" value="Ribonuclease H-like superfamily/Ribonuclease H"/>
    <property type="match status" value="1"/>
</dbReference>
<dbReference type="InterPro" id="IPR012337">
    <property type="entry name" value="RNaseH-like_sf"/>
</dbReference>
<dbReference type="Proteomes" id="UP000265703">
    <property type="component" value="Unassembled WGS sequence"/>
</dbReference>
<sequence length="508" mass="59804">MELLWKGRGCMPIDVHVCFKKLYSHAEVDKKSLLAFYLKKYGLGDKADMLYNRMWRIYSEAKVNASQRELHSSIDMREVVYYCVIDTLRCQELMVKKNVINDYRKVASIAYVSLFNSYYRANGVKVRNLLNAYAFKHNMLFSTRVSKNIEKDKIILTYREADIVQNNGSNLYKIEFPFNNHIVQARSVRHDNQFKKKGLFPVVLEDLFNKRVELKAQLAPLEKKKKQFGKIISSAKERDKRVPESLISEYLSICFNYDYFDSKQKALKVYMNTFYGKAGNLVSPIYLLKLAGGITSAGKYNLNLVVEFVSGKGFEIKYGNTDSLYLKCPDKYYEKCDRVFNERKLSKEEYWAEIVNITIGIDTVKQGQFQLFKFIEKKIVWEAIDINNMCSIHEIVEDTLREAQNNYVVIKGPLLYNKQDRKELHRVEDYMEYADNAKELNMEIDINYYLEKMVGMCTRFINENDIFQPPPSHKIMQLKDSDEKEKQIDTYSQDEAKKWLKKYIKDLQ</sequence>
<dbReference type="SUPFAM" id="SSF56672">
    <property type="entry name" value="DNA/RNA polymerases"/>
    <property type="match status" value="1"/>
</dbReference>
<dbReference type="InterPro" id="IPR006134">
    <property type="entry name" value="DNA-dir_DNA_pol_B_multi_dom"/>
</dbReference>
<keyword evidence="5" id="KW-0238">DNA-binding</keyword>